<evidence type="ECO:0008006" key="4">
    <source>
        <dbReference type="Google" id="ProtNLM"/>
    </source>
</evidence>
<comment type="caution">
    <text evidence="2">The sequence shown here is derived from an EMBL/GenBank/DDBJ whole genome shotgun (WGS) entry which is preliminary data.</text>
</comment>
<organism evidence="2 3">
    <name type="scientific">Marivirga atlantica</name>
    <dbReference type="NCBI Taxonomy" id="1548457"/>
    <lineage>
        <taxon>Bacteria</taxon>
        <taxon>Pseudomonadati</taxon>
        <taxon>Bacteroidota</taxon>
        <taxon>Cytophagia</taxon>
        <taxon>Cytophagales</taxon>
        <taxon>Marivirgaceae</taxon>
        <taxon>Marivirga</taxon>
    </lineage>
</organism>
<feature type="chain" id="PRO_5037627796" description="MetA-pathway of phenol degradation" evidence="1">
    <location>
        <begin position="22"/>
        <end position="290"/>
    </location>
</feature>
<proteinExistence type="predicted"/>
<evidence type="ECO:0000313" key="3">
    <source>
        <dbReference type="Proteomes" id="UP000642920"/>
    </source>
</evidence>
<dbReference type="EMBL" id="JAERQG010000002">
    <property type="protein sequence ID" value="MBL0765882.1"/>
    <property type="molecule type" value="Genomic_DNA"/>
</dbReference>
<sequence>MIKRTLILISLFSSLPLGLLAQENLQTYTPSILFDRGEWEFKSFQNLYTQTKAFGERPLNKEPINGGRQTYFTSINQFLYGVNDQLNLGLDVWVKQVNYEDENLNNRTAITGFGPKIKIAPFKNLKRLSIQSTFLWPLEQDLEAPLPDEGGPYPFLETDKSLWLTQFYYDKPISNKLQLFFQQAFWMNFVRDSFRENNFLQTQTSGFLSYFPTTRWTLYGMVEYFPTHYNDQGQSFEAFNNYFVQSGLGAKYQLMPQFVELELLYTSFWAGSEGAGAGNTFNLGIRLIRQ</sequence>
<accession>A0A937ANE3</accession>
<evidence type="ECO:0000256" key="1">
    <source>
        <dbReference type="SAM" id="SignalP"/>
    </source>
</evidence>
<dbReference type="RefSeq" id="WP_201921324.1">
    <property type="nucleotide sequence ID" value="NZ_JAERQG010000002.1"/>
</dbReference>
<keyword evidence="1" id="KW-0732">Signal</keyword>
<keyword evidence="3" id="KW-1185">Reference proteome</keyword>
<name>A0A937ANE3_9BACT</name>
<dbReference type="Proteomes" id="UP000642920">
    <property type="component" value="Unassembled WGS sequence"/>
</dbReference>
<evidence type="ECO:0000313" key="2">
    <source>
        <dbReference type="EMBL" id="MBL0765882.1"/>
    </source>
</evidence>
<reference evidence="2" key="1">
    <citation type="submission" date="2021-01" db="EMBL/GenBank/DDBJ databases">
        <title>Marivirga sp. nov., isolated from intertidal surface sediments.</title>
        <authorList>
            <person name="Zhang M."/>
        </authorList>
    </citation>
    <scope>NUCLEOTIDE SEQUENCE</scope>
    <source>
        <strain evidence="2">SM1354</strain>
    </source>
</reference>
<protein>
    <recommendedName>
        <fullName evidence="4">MetA-pathway of phenol degradation</fullName>
    </recommendedName>
</protein>
<dbReference type="AlphaFoldDB" id="A0A937ANE3"/>
<gene>
    <name evidence="2" type="ORF">JKP34_11510</name>
</gene>
<feature type="signal peptide" evidence="1">
    <location>
        <begin position="1"/>
        <end position="21"/>
    </location>
</feature>